<gene>
    <name evidence="1" type="ORF">LCGC14_0586330</name>
</gene>
<evidence type="ECO:0008006" key="2">
    <source>
        <dbReference type="Google" id="ProtNLM"/>
    </source>
</evidence>
<organism evidence="1">
    <name type="scientific">marine sediment metagenome</name>
    <dbReference type="NCBI Taxonomy" id="412755"/>
    <lineage>
        <taxon>unclassified sequences</taxon>
        <taxon>metagenomes</taxon>
        <taxon>ecological metagenomes</taxon>
    </lineage>
</organism>
<reference evidence="1" key="1">
    <citation type="journal article" date="2015" name="Nature">
        <title>Complex archaea that bridge the gap between prokaryotes and eukaryotes.</title>
        <authorList>
            <person name="Spang A."/>
            <person name="Saw J.H."/>
            <person name="Jorgensen S.L."/>
            <person name="Zaremba-Niedzwiedzka K."/>
            <person name="Martijn J."/>
            <person name="Lind A.E."/>
            <person name="van Eijk R."/>
            <person name="Schleper C."/>
            <person name="Guy L."/>
            <person name="Ettema T.J."/>
        </authorList>
    </citation>
    <scope>NUCLEOTIDE SEQUENCE</scope>
</reference>
<proteinExistence type="predicted"/>
<dbReference type="AlphaFoldDB" id="A0A0F9RYM3"/>
<protein>
    <recommendedName>
        <fullName evidence="2">Methyltransferase type 11 domain-containing protein</fullName>
    </recommendedName>
</protein>
<accession>A0A0F9RYM3</accession>
<sequence length="151" mass="17910">MTKWLAANTSNVKGGKREHQIKEHPLLHACCFDDHFGDINIDIRPEVKPDFVCDVTETLPFKDEEFEAGFMDTPWVNTWKWELGKAIKEMLRVCKVVYVICPWLYGWRGCRPEDIEVSWRAGINHPILFVKYVKTEKFWTEYKKMKEAEKK</sequence>
<name>A0A0F9RYM3_9ZZZZ</name>
<comment type="caution">
    <text evidence="1">The sequence shown here is derived from an EMBL/GenBank/DDBJ whole genome shotgun (WGS) entry which is preliminary data.</text>
</comment>
<dbReference type="EMBL" id="LAZR01000902">
    <property type="protein sequence ID" value="KKN55032.1"/>
    <property type="molecule type" value="Genomic_DNA"/>
</dbReference>
<evidence type="ECO:0000313" key="1">
    <source>
        <dbReference type="EMBL" id="KKN55032.1"/>
    </source>
</evidence>